<keyword evidence="2" id="KW-1185">Reference proteome</keyword>
<accession>A0ABM5PNE6</accession>
<dbReference type="EMBL" id="CP004350">
    <property type="protein sequence ID" value="AHI19500.1"/>
    <property type="molecule type" value="Genomic_DNA"/>
</dbReference>
<reference evidence="2" key="1">
    <citation type="submission" date="2013-02" db="EMBL/GenBank/DDBJ databases">
        <title>The complete genome sequence of Corynebacterium casei LMG S-19264 (=DSM 44701).</title>
        <authorList>
            <person name="Ruckert C."/>
            <person name="Albersmeier A."/>
            <person name="Kalinowski J."/>
        </authorList>
    </citation>
    <scope>NUCLEOTIDE SEQUENCE [LARGE SCALE GENOMIC DNA]</scope>
    <source>
        <strain evidence="2">LMG S-19264</strain>
    </source>
</reference>
<dbReference type="Proteomes" id="UP000019226">
    <property type="component" value="Chromosome"/>
</dbReference>
<sequence length="76" mass="8886">MDNELNIWRHARMRMRQRNITEADIRYVLNNYHLSRPGNQPDRTVYEADLGKVICVVTVNNSNPTKVVSVFVRGKD</sequence>
<evidence type="ECO:0000313" key="1">
    <source>
        <dbReference type="EMBL" id="AHI19500.1"/>
    </source>
</evidence>
<gene>
    <name evidence="1" type="ORF">CCASEI_04610</name>
</gene>
<evidence type="ECO:0008006" key="3">
    <source>
        <dbReference type="Google" id="ProtNLM"/>
    </source>
</evidence>
<dbReference type="Pfam" id="PF14076">
    <property type="entry name" value="DUF4258"/>
    <property type="match status" value="1"/>
</dbReference>
<organism evidence="1 2">
    <name type="scientific">Corynebacterium casei LMG S-19264</name>
    <dbReference type="NCBI Taxonomy" id="1285583"/>
    <lineage>
        <taxon>Bacteria</taxon>
        <taxon>Bacillati</taxon>
        <taxon>Actinomycetota</taxon>
        <taxon>Actinomycetes</taxon>
        <taxon>Mycobacteriales</taxon>
        <taxon>Corynebacteriaceae</taxon>
        <taxon>Corynebacterium</taxon>
    </lineage>
</organism>
<proteinExistence type="predicted"/>
<name>A0ABM5PNE6_9CORY</name>
<dbReference type="InterPro" id="IPR025354">
    <property type="entry name" value="DUF4258"/>
</dbReference>
<evidence type="ECO:0000313" key="2">
    <source>
        <dbReference type="Proteomes" id="UP000019226"/>
    </source>
</evidence>
<protein>
    <recommendedName>
        <fullName evidence="3">DUF4258 domain-containing protein</fullName>
    </recommendedName>
</protein>